<evidence type="ECO:0000313" key="2">
    <source>
        <dbReference type="Proteomes" id="UP001347796"/>
    </source>
</evidence>
<dbReference type="GO" id="GO:0005634">
    <property type="term" value="C:nucleus"/>
    <property type="evidence" value="ECO:0007669"/>
    <property type="project" value="InterPro"/>
</dbReference>
<dbReference type="GO" id="GO:0000077">
    <property type="term" value="P:DNA damage checkpoint signaling"/>
    <property type="evidence" value="ECO:0007669"/>
    <property type="project" value="InterPro"/>
</dbReference>
<evidence type="ECO:0000313" key="1">
    <source>
        <dbReference type="EMBL" id="KAK6190187.1"/>
    </source>
</evidence>
<reference evidence="1 2" key="1">
    <citation type="submission" date="2024-01" db="EMBL/GenBank/DDBJ databases">
        <title>The genome of the rayed Mediterranean limpet Patella caerulea (Linnaeus, 1758).</title>
        <authorList>
            <person name="Anh-Thu Weber A."/>
            <person name="Halstead-Nussloch G."/>
        </authorList>
    </citation>
    <scope>NUCLEOTIDE SEQUENCE [LARGE SCALE GENOMIC DNA]</scope>
    <source>
        <strain evidence="1">AATW-2023a</strain>
        <tissue evidence="1">Whole specimen</tissue>
    </source>
</reference>
<dbReference type="Pfam" id="PF15319">
    <property type="entry name" value="RHINO"/>
    <property type="match status" value="1"/>
</dbReference>
<proteinExistence type="predicted"/>
<protein>
    <submittedName>
        <fullName evidence="1">Uncharacterized protein</fullName>
    </submittedName>
</protein>
<dbReference type="InterPro" id="IPR029293">
    <property type="entry name" value="RHNO1"/>
</dbReference>
<comment type="caution">
    <text evidence="1">The sequence shown here is derived from an EMBL/GenBank/DDBJ whole genome shotgun (WGS) entry which is preliminary data.</text>
</comment>
<dbReference type="Proteomes" id="UP001347796">
    <property type="component" value="Unassembled WGS sequence"/>
</dbReference>
<dbReference type="GO" id="GO:0005694">
    <property type="term" value="C:chromosome"/>
    <property type="evidence" value="ECO:0007669"/>
    <property type="project" value="TreeGrafter"/>
</dbReference>
<accession>A0AAN8Q730</accession>
<name>A0AAN8Q730_PATCE</name>
<dbReference type="PANTHER" id="PTHR35541:SF1">
    <property type="entry name" value="RAD9, HUS1, RAD1-INTERACTING NUCLEAR ORPHAN PROTEIN 1"/>
    <property type="match status" value="1"/>
</dbReference>
<dbReference type="PANTHER" id="PTHR35541">
    <property type="entry name" value="RAD9, HUS1, RAD1-INTERACTING NUCLEAR ORPHAN PROTEIN 1"/>
    <property type="match status" value="1"/>
</dbReference>
<sequence>MPGRRRRRKSRKHSLVFTESPVNNQRHVPTPVLCVDNPITAKQVPVDGDQTWVSPQFRDLQRSIRGRRHVRKYHSTILTRSRHHSNKENTSAINPNYRNKYNSLKFLGDRSVDSVVEDISFDSPSPVKTKRKSTAVPNFSFDTPTTQQNSWSLKRLKKSRKSFNISFNESLTQNVQSLNQRPLNHTLNVSPLTCVRTCNTKEGEQCDNTCTPTTRRSARLQDKYLQTFQIFKTPPNRKDGVSKILAYDTPECEYNLSVRQRQLRKKTKL</sequence>
<dbReference type="GO" id="GO:0071479">
    <property type="term" value="P:cellular response to ionizing radiation"/>
    <property type="evidence" value="ECO:0007669"/>
    <property type="project" value="InterPro"/>
</dbReference>
<dbReference type="EMBL" id="JAZGQO010000002">
    <property type="protein sequence ID" value="KAK6190187.1"/>
    <property type="molecule type" value="Genomic_DNA"/>
</dbReference>
<dbReference type="GO" id="GO:0000725">
    <property type="term" value="P:recombinational repair"/>
    <property type="evidence" value="ECO:0007669"/>
    <property type="project" value="TreeGrafter"/>
</dbReference>
<organism evidence="1 2">
    <name type="scientific">Patella caerulea</name>
    <name type="common">Rayed Mediterranean limpet</name>
    <dbReference type="NCBI Taxonomy" id="87958"/>
    <lineage>
        <taxon>Eukaryota</taxon>
        <taxon>Metazoa</taxon>
        <taxon>Spiralia</taxon>
        <taxon>Lophotrochozoa</taxon>
        <taxon>Mollusca</taxon>
        <taxon>Gastropoda</taxon>
        <taxon>Patellogastropoda</taxon>
        <taxon>Patelloidea</taxon>
        <taxon>Patellidae</taxon>
        <taxon>Patella</taxon>
    </lineage>
</organism>
<keyword evidence="2" id="KW-1185">Reference proteome</keyword>
<gene>
    <name evidence="1" type="ORF">SNE40_002109</name>
</gene>
<dbReference type="AlphaFoldDB" id="A0AAN8Q730"/>